<evidence type="ECO:0000313" key="2">
    <source>
        <dbReference type="Proteomes" id="UP000831701"/>
    </source>
</evidence>
<sequence length="643" mass="71714">MTAALLPPCRLRRLNMDRLCNFYRCTIESILTGCITAWNSSCTALNRKALRLYRGSKLQQRWAEITHQLKTCETCPHLRAPQSGKTWKTQLTQQNDDGLERRLHKLEQQADEIIEELRKLPEKPDSQPVTLRLSGTMTSHKDNCLTHLQQQLSNIDDALHELSQQDEEDQVQHPNKCEWFDEQLAKKTHKQKKLLQKPPKLSPRRLRSGTQLPSRDNCCDSGEDENLIDLSSDPVHSMCPIMTKSNGQRQYVPWSFCDMIRHADRLPDLTEGANKWITALEESTAGITLALGDIKGTAHAHYRKTLYRRNPSLIGGNTADPVGFNGHRNQSTIIQYMDDILIASPTKEQCEQDSITVLTALAKGRTQSQQRQTSILPRRGGVPAWSQFTTPRGRTTDACPRPIHAMDEPADTSSTISTTSTAVESIPVLATTFGAPVESIPILAAQPSEPSTSWQPGPAVEQPPPPAKNEPDPFLMFPGGCSQPMIPPRQRPSACEFKPQPDVFLSSDLPLPLPAPQDDGSIPGTPLAPLSPPPPAPLPSALSPVTSTQQPTARRRLTFREVGDLPRHEFVRLHDTLYMEDRLLLQVVRHGLKKCRGDLRKKPDTQLARGRLKDLRIVENRFSVVLPKYTGPPDPPNPPGPLA</sequence>
<dbReference type="Proteomes" id="UP000831701">
    <property type="component" value="Chromosome 24"/>
</dbReference>
<gene>
    <name evidence="1" type="ORF">L3Q82_020998</name>
</gene>
<proteinExistence type="predicted"/>
<name>A0ACB8V921_9TELE</name>
<dbReference type="EMBL" id="CM041554">
    <property type="protein sequence ID" value="KAI3352182.1"/>
    <property type="molecule type" value="Genomic_DNA"/>
</dbReference>
<organism evidence="1 2">
    <name type="scientific">Scortum barcoo</name>
    <name type="common">barcoo grunter</name>
    <dbReference type="NCBI Taxonomy" id="214431"/>
    <lineage>
        <taxon>Eukaryota</taxon>
        <taxon>Metazoa</taxon>
        <taxon>Chordata</taxon>
        <taxon>Craniata</taxon>
        <taxon>Vertebrata</taxon>
        <taxon>Euteleostomi</taxon>
        <taxon>Actinopterygii</taxon>
        <taxon>Neopterygii</taxon>
        <taxon>Teleostei</taxon>
        <taxon>Neoteleostei</taxon>
        <taxon>Acanthomorphata</taxon>
        <taxon>Eupercaria</taxon>
        <taxon>Centrarchiformes</taxon>
        <taxon>Terapontoidei</taxon>
        <taxon>Terapontidae</taxon>
        <taxon>Scortum</taxon>
    </lineage>
</organism>
<comment type="caution">
    <text evidence="1">The sequence shown here is derived from an EMBL/GenBank/DDBJ whole genome shotgun (WGS) entry which is preliminary data.</text>
</comment>
<protein>
    <submittedName>
        <fullName evidence="1">Uncharacterized protein</fullName>
    </submittedName>
</protein>
<reference evidence="1" key="1">
    <citation type="submission" date="2022-04" db="EMBL/GenBank/DDBJ databases">
        <title>Jade perch genome.</title>
        <authorList>
            <person name="Chao B."/>
        </authorList>
    </citation>
    <scope>NUCLEOTIDE SEQUENCE</scope>
    <source>
        <strain evidence="1">CB-2022</strain>
    </source>
</reference>
<accession>A0ACB8V921</accession>
<evidence type="ECO:0000313" key="1">
    <source>
        <dbReference type="EMBL" id="KAI3352182.1"/>
    </source>
</evidence>
<keyword evidence="2" id="KW-1185">Reference proteome</keyword>